<dbReference type="Gene3D" id="2.40.70.10">
    <property type="entry name" value="Acid Proteases"/>
    <property type="match status" value="1"/>
</dbReference>
<dbReference type="GO" id="GO:0004190">
    <property type="term" value="F:aspartic-type endopeptidase activity"/>
    <property type="evidence" value="ECO:0007669"/>
    <property type="project" value="InterPro"/>
</dbReference>
<dbReference type="PROSITE" id="PS00141">
    <property type="entry name" value="ASP_PROTEASE"/>
    <property type="match status" value="1"/>
</dbReference>
<sequence>MVHYHLPKWAKHTGTGYMMRYLFLPSNNKLPKAVAEQNPSVVHELKSQIQDLTSAIQKLSAQSEQPRQQSQNRRQSYQNFRQSDYPKEQRDCNLNRRSEDRPPFYCHACKGPQHFKRDCMWDGEGQANPSSQCQLCSQYGHSASHCLRFSRQQGNCPNPGGHWARSLGRPPISARRRSRSPSRQHNVHVQSCNYTCDNNESDSYDSTCSEVEGEESSRPKFLYMPVTIDNIEIAALIDSGSSINVISQQLFNSLPEHYRNSFKSANEKILLANNASINIVGTARIKVKVPTGKHWLHVYILSQTSNPLILGTNYLFTNKIVLDFGKLYINTKTVKVKCQKRISVAANSKFFIWSKLGKNVLYSTQGICTSSDYMNKIGLLTAKAVVSVDQKNSVPVKLMNVTNGPIAIQRGKVLAIFKVLDTDYSITSLEPDDGKMQSVQKCSVMS</sequence>
<feature type="compositionally biased region" description="Basic and acidic residues" evidence="1">
    <location>
        <begin position="84"/>
        <end position="96"/>
    </location>
</feature>
<dbReference type="Gene3D" id="4.10.60.10">
    <property type="entry name" value="Zinc finger, CCHC-type"/>
    <property type="match status" value="1"/>
</dbReference>
<evidence type="ECO:0000313" key="2">
    <source>
        <dbReference type="EMBL" id="CAG2237669.1"/>
    </source>
</evidence>
<dbReference type="CDD" id="cd00303">
    <property type="entry name" value="retropepsin_like"/>
    <property type="match status" value="1"/>
</dbReference>
<accession>A0A8S3U254</accession>
<organism evidence="2 3">
    <name type="scientific">Mytilus edulis</name>
    <name type="common">Blue mussel</name>
    <dbReference type="NCBI Taxonomy" id="6550"/>
    <lineage>
        <taxon>Eukaryota</taxon>
        <taxon>Metazoa</taxon>
        <taxon>Spiralia</taxon>
        <taxon>Lophotrochozoa</taxon>
        <taxon>Mollusca</taxon>
        <taxon>Bivalvia</taxon>
        <taxon>Autobranchia</taxon>
        <taxon>Pteriomorphia</taxon>
        <taxon>Mytilida</taxon>
        <taxon>Mytiloidea</taxon>
        <taxon>Mytilidae</taxon>
        <taxon>Mytilinae</taxon>
        <taxon>Mytilus</taxon>
    </lineage>
</organism>
<feature type="compositionally biased region" description="Low complexity" evidence="1">
    <location>
        <begin position="62"/>
        <end position="83"/>
    </location>
</feature>
<keyword evidence="3" id="KW-1185">Reference proteome</keyword>
<name>A0A8S3U254_MYTED</name>
<proteinExistence type="predicted"/>
<feature type="region of interest" description="Disordered" evidence="1">
    <location>
        <begin position="160"/>
        <end position="186"/>
    </location>
</feature>
<comment type="caution">
    <text evidence="2">The sequence shown here is derived from an EMBL/GenBank/DDBJ whole genome shotgun (WGS) entry which is preliminary data.</text>
</comment>
<dbReference type="InterPro" id="IPR001969">
    <property type="entry name" value="Aspartic_peptidase_AS"/>
</dbReference>
<dbReference type="GO" id="GO:0006508">
    <property type="term" value="P:proteolysis"/>
    <property type="evidence" value="ECO:0007669"/>
    <property type="project" value="InterPro"/>
</dbReference>
<dbReference type="SUPFAM" id="SSF50630">
    <property type="entry name" value="Acid proteases"/>
    <property type="match status" value="1"/>
</dbReference>
<evidence type="ECO:0000256" key="1">
    <source>
        <dbReference type="SAM" id="MobiDB-lite"/>
    </source>
</evidence>
<feature type="region of interest" description="Disordered" evidence="1">
    <location>
        <begin position="60"/>
        <end position="96"/>
    </location>
</feature>
<feature type="compositionally biased region" description="Basic residues" evidence="1">
    <location>
        <begin position="174"/>
        <end position="186"/>
    </location>
</feature>
<reference evidence="2" key="1">
    <citation type="submission" date="2021-03" db="EMBL/GenBank/DDBJ databases">
        <authorList>
            <person name="Bekaert M."/>
        </authorList>
    </citation>
    <scope>NUCLEOTIDE SEQUENCE</scope>
</reference>
<dbReference type="AlphaFoldDB" id="A0A8S3U254"/>
<dbReference type="EMBL" id="CAJPWZ010002399">
    <property type="protein sequence ID" value="CAG2237669.1"/>
    <property type="molecule type" value="Genomic_DNA"/>
</dbReference>
<evidence type="ECO:0008006" key="4">
    <source>
        <dbReference type="Google" id="ProtNLM"/>
    </source>
</evidence>
<dbReference type="InterPro" id="IPR021109">
    <property type="entry name" value="Peptidase_aspartic_dom_sf"/>
</dbReference>
<gene>
    <name evidence="2" type="ORF">MEDL_50104</name>
</gene>
<protein>
    <recommendedName>
        <fullName evidence="4">Peptidase A2 domain-containing protein</fullName>
    </recommendedName>
</protein>
<evidence type="ECO:0000313" key="3">
    <source>
        <dbReference type="Proteomes" id="UP000683360"/>
    </source>
</evidence>
<dbReference type="Proteomes" id="UP000683360">
    <property type="component" value="Unassembled WGS sequence"/>
</dbReference>
<dbReference type="OrthoDB" id="8026949at2759"/>